<dbReference type="InterPro" id="IPR006311">
    <property type="entry name" value="TAT_signal"/>
</dbReference>
<gene>
    <name evidence="4" type="ORF">GCM10007368_10620</name>
</gene>
<dbReference type="InterPro" id="IPR006059">
    <property type="entry name" value="SBP"/>
</dbReference>
<dbReference type="PANTHER" id="PTHR30061:SF50">
    <property type="entry name" value="MALTOSE_MALTODEXTRIN-BINDING PERIPLASMIC PROTEIN"/>
    <property type="match status" value="1"/>
</dbReference>
<protein>
    <submittedName>
        <fullName evidence="4">Sugar ABC transporter substrate-binding protein</fullName>
    </submittedName>
</protein>
<comment type="caution">
    <text evidence="4">The sequence shown here is derived from an EMBL/GenBank/DDBJ whole genome shotgun (WGS) entry which is preliminary data.</text>
</comment>
<dbReference type="CDD" id="cd13585">
    <property type="entry name" value="PBP2_TMBP_like"/>
    <property type="match status" value="1"/>
</dbReference>
<keyword evidence="2" id="KW-0813">Transport</keyword>
<keyword evidence="5" id="KW-1185">Reference proteome</keyword>
<dbReference type="PANTHER" id="PTHR30061">
    <property type="entry name" value="MALTOSE-BINDING PERIPLASMIC PROTEIN"/>
    <property type="match status" value="1"/>
</dbReference>
<dbReference type="Proteomes" id="UP000632535">
    <property type="component" value="Unassembled WGS sequence"/>
</dbReference>
<proteinExistence type="inferred from homology"/>
<dbReference type="Pfam" id="PF01547">
    <property type="entry name" value="SBP_bac_1"/>
    <property type="match status" value="1"/>
</dbReference>
<dbReference type="PROSITE" id="PS51318">
    <property type="entry name" value="TAT"/>
    <property type="match status" value="1"/>
</dbReference>
<comment type="similarity">
    <text evidence="1">Belongs to the bacterial solute-binding protein 1 family.</text>
</comment>
<dbReference type="RefSeq" id="WP_188522624.1">
    <property type="nucleotide sequence ID" value="NZ_BMDG01000003.1"/>
</dbReference>
<evidence type="ECO:0000256" key="3">
    <source>
        <dbReference type="ARBA" id="ARBA00022729"/>
    </source>
</evidence>
<dbReference type="EMBL" id="BMDG01000003">
    <property type="protein sequence ID" value="GGI06329.1"/>
    <property type="molecule type" value="Genomic_DNA"/>
</dbReference>
<keyword evidence="3" id="KW-0732">Signal</keyword>
<organism evidence="4 5">
    <name type="scientific">Isoptericola cucumis</name>
    <dbReference type="NCBI Taxonomy" id="1776856"/>
    <lineage>
        <taxon>Bacteria</taxon>
        <taxon>Bacillati</taxon>
        <taxon>Actinomycetota</taxon>
        <taxon>Actinomycetes</taxon>
        <taxon>Micrococcales</taxon>
        <taxon>Promicromonosporaceae</taxon>
        <taxon>Isoptericola</taxon>
    </lineage>
</organism>
<reference evidence="5" key="1">
    <citation type="journal article" date="2019" name="Int. J. Syst. Evol. Microbiol.">
        <title>The Global Catalogue of Microorganisms (GCM) 10K type strain sequencing project: providing services to taxonomists for standard genome sequencing and annotation.</title>
        <authorList>
            <consortium name="The Broad Institute Genomics Platform"/>
            <consortium name="The Broad Institute Genome Sequencing Center for Infectious Disease"/>
            <person name="Wu L."/>
            <person name="Ma J."/>
        </authorList>
    </citation>
    <scope>NUCLEOTIDE SEQUENCE [LARGE SCALE GENOMIC DNA]</scope>
    <source>
        <strain evidence="5">CCM 8653</strain>
    </source>
</reference>
<name>A0ABQ2B5U9_9MICO</name>
<evidence type="ECO:0000313" key="4">
    <source>
        <dbReference type="EMBL" id="GGI06329.1"/>
    </source>
</evidence>
<dbReference type="SUPFAM" id="SSF53850">
    <property type="entry name" value="Periplasmic binding protein-like II"/>
    <property type="match status" value="1"/>
</dbReference>
<evidence type="ECO:0000256" key="2">
    <source>
        <dbReference type="ARBA" id="ARBA00022448"/>
    </source>
</evidence>
<accession>A0ABQ2B5U9</accession>
<sequence length="462" mass="49618">MSTSNSPVRRGSPAAAHLTRRDMLRLGAAGAGTLAAAWAVAGCTPSASARSAPLQFWQQYAPAPQQDPNLVAQSQWFLDNVDRWAKAGERPVDMVYIPAYTDPTNTRLTTAFASGDGPDLFLISPGDFLRYYNGGVLTDLTPYLTQEAIDDFYPEALATRTVDGKIYGLPMEQEPLAIFYDVPAFEEAGLSEGDLPTTWEEMLELGRRLSGGQRTGLVLDTTPSYYQNFTFYPWVWQGGGDVVDPRTQQATFDSDAATAALALFGDAVGSGAASRTLPAGGDMVGAFTNGYAAMWQTGIWQVEAMRQNAPDHPYGIFRLPAPPGGESVTALGGWAWVVNARGRDPESAARFAAEVMGSMSAESVDRAVQWNGVDKGNIPARRSVTEAIGDSGAFEDPVLQQFRDEILPTGRAEPRYPPVIYKAVSNAIQNSMLGGADPRQQAETAQAAISSYLETYEGGSLV</sequence>
<evidence type="ECO:0000313" key="5">
    <source>
        <dbReference type="Proteomes" id="UP000632535"/>
    </source>
</evidence>
<dbReference type="Gene3D" id="3.40.190.10">
    <property type="entry name" value="Periplasmic binding protein-like II"/>
    <property type="match status" value="1"/>
</dbReference>
<evidence type="ECO:0000256" key="1">
    <source>
        <dbReference type="ARBA" id="ARBA00008520"/>
    </source>
</evidence>